<accession>A0ACB8ABZ0</accession>
<dbReference type="EMBL" id="MU267692">
    <property type="protein sequence ID" value="KAH7911031.1"/>
    <property type="molecule type" value="Genomic_DNA"/>
</dbReference>
<protein>
    <submittedName>
        <fullName evidence="1">Uncharacterized protein</fullName>
    </submittedName>
</protein>
<sequence>MIGNLGTSKYSVILNTIEPFLHARCCQTKIRNIARSTLDTDATYDEQAKDDQDAFMSQIKESINLAQFADAWPAEAYISRYLAKRASDLAYYELRTNAPRGRKTAFARVNASGVPAKKSPRFPGPCQKQHHSQIAPAGNNCPQENNSVAAFLRSVDPLLERFAGPLADSGLRTVDDLDRFAHNMTSFNRRKFLLDHLQPVPDDIEVNYINNALRKRMTGDDVQE</sequence>
<dbReference type="Proteomes" id="UP000790377">
    <property type="component" value="Unassembled WGS sequence"/>
</dbReference>
<evidence type="ECO:0000313" key="1">
    <source>
        <dbReference type="EMBL" id="KAH7911031.1"/>
    </source>
</evidence>
<name>A0ACB8ABZ0_9AGAM</name>
<reference evidence="1" key="1">
    <citation type="journal article" date="2021" name="New Phytol.">
        <title>Evolutionary innovations through gain and loss of genes in the ectomycorrhizal Boletales.</title>
        <authorList>
            <person name="Wu G."/>
            <person name="Miyauchi S."/>
            <person name="Morin E."/>
            <person name="Kuo A."/>
            <person name="Drula E."/>
            <person name="Varga T."/>
            <person name="Kohler A."/>
            <person name="Feng B."/>
            <person name="Cao Y."/>
            <person name="Lipzen A."/>
            <person name="Daum C."/>
            <person name="Hundley H."/>
            <person name="Pangilinan J."/>
            <person name="Johnson J."/>
            <person name="Barry K."/>
            <person name="LaButti K."/>
            <person name="Ng V."/>
            <person name="Ahrendt S."/>
            <person name="Min B."/>
            <person name="Choi I.G."/>
            <person name="Park H."/>
            <person name="Plett J.M."/>
            <person name="Magnuson J."/>
            <person name="Spatafora J.W."/>
            <person name="Nagy L.G."/>
            <person name="Henrissat B."/>
            <person name="Grigoriev I.V."/>
            <person name="Yang Z.L."/>
            <person name="Xu J."/>
            <person name="Martin F.M."/>
        </authorList>
    </citation>
    <scope>NUCLEOTIDE SEQUENCE</scope>
    <source>
        <strain evidence="1">ATCC 28755</strain>
    </source>
</reference>
<keyword evidence="2" id="KW-1185">Reference proteome</keyword>
<gene>
    <name evidence="1" type="ORF">BJ138DRAFT_37870</name>
</gene>
<comment type="caution">
    <text evidence="1">The sequence shown here is derived from an EMBL/GenBank/DDBJ whole genome shotgun (WGS) entry which is preliminary data.</text>
</comment>
<evidence type="ECO:0000313" key="2">
    <source>
        <dbReference type="Proteomes" id="UP000790377"/>
    </source>
</evidence>
<proteinExistence type="predicted"/>
<organism evidence="1 2">
    <name type="scientific">Hygrophoropsis aurantiaca</name>
    <dbReference type="NCBI Taxonomy" id="72124"/>
    <lineage>
        <taxon>Eukaryota</taxon>
        <taxon>Fungi</taxon>
        <taxon>Dikarya</taxon>
        <taxon>Basidiomycota</taxon>
        <taxon>Agaricomycotina</taxon>
        <taxon>Agaricomycetes</taxon>
        <taxon>Agaricomycetidae</taxon>
        <taxon>Boletales</taxon>
        <taxon>Coniophorineae</taxon>
        <taxon>Hygrophoropsidaceae</taxon>
        <taxon>Hygrophoropsis</taxon>
    </lineage>
</organism>